<protein>
    <recommendedName>
        <fullName evidence="5">Eukaryotic translation initiation factor 3 subunit M</fullName>
        <shortName evidence="5">eIF3m</shortName>
    </recommendedName>
</protein>
<dbReference type="PANTHER" id="PTHR15350:SF2">
    <property type="entry name" value="EUKARYOTIC TRANSLATION INITIATION FACTOR 3 SUBUNIT M"/>
    <property type="match status" value="1"/>
</dbReference>
<dbReference type="Pfam" id="PF01399">
    <property type="entry name" value="PCI"/>
    <property type="match status" value="1"/>
</dbReference>
<comment type="subcellular location">
    <subcellularLocation>
        <location evidence="5">Cytoplasm</location>
    </subcellularLocation>
</comment>
<comment type="subunit">
    <text evidence="5">Component of the eukaryotic translation initiation factor 3 (eIF-3) complex.</text>
</comment>
<gene>
    <name evidence="8" type="ORF">Triagg1_3046</name>
</gene>
<feature type="compositionally biased region" description="Basic and acidic residues" evidence="6">
    <location>
        <begin position="86"/>
        <end position="100"/>
    </location>
</feature>
<dbReference type="SMART" id="SM00088">
    <property type="entry name" value="PINT"/>
    <property type="match status" value="1"/>
</dbReference>
<sequence length="533" mass="59411">MATTTAASPPSLSSHTLRAAEKSAGRSTSHFAVVQCHVHASVHAPARPLALIRSQGSKAITKPRRDENENEKPHASETDSVSGVWTEKEGRERKEEEKRGKMPGATINGPQPQLLFVDGSFEDLAREMAEYLKSEEAKQLLSGDKEVPKEEVLSKLVAASSALSTVPEKEFTAASNLMIHLAMQSADPKKLLPTLCANLSKPVISSPVHGAGLALNALVTIFNLLETNDPVRARVFMEILKFLKAHSLFDGLRIYLEKLPEWIASWGTDAVMERKIYEDVADVALESGEENTAYEFILKALRTFDGEGVASEDAQKLSLRALKMAIASNTHYLFQDLRAIPSVQALSDSHPVYSQLLDIFAEQDLEDYNDFNDEHKGWVEEQKLDGEKLYRKMRLLTFASLAAATPSREVEYAKITKALQIPSEEIETWAIDVIRAGLVEGKLSQQRQMFLVHKVTYRVFGQKQYQELATRVDHWRSTLQNVLGVLQQEQANAKAAKAREIQELERKLANATTGGQEGGRRRQPQRERTDNDD</sequence>
<evidence type="ECO:0000256" key="6">
    <source>
        <dbReference type="SAM" id="MobiDB-lite"/>
    </source>
</evidence>
<evidence type="ECO:0000256" key="5">
    <source>
        <dbReference type="HAMAP-Rule" id="MF_03012"/>
    </source>
</evidence>
<feature type="compositionally biased region" description="Basic and acidic residues" evidence="6">
    <location>
        <begin position="518"/>
        <end position="533"/>
    </location>
</feature>
<dbReference type="Pfam" id="PF18005">
    <property type="entry name" value="eIF3m_C_helix"/>
    <property type="match status" value="1"/>
</dbReference>
<dbReference type="EMBL" id="JAWRVG010000008">
    <property type="protein sequence ID" value="KAK4078715.1"/>
    <property type="molecule type" value="Genomic_DNA"/>
</dbReference>
<evidence type="ECO:0000256" key="2">
    <source>
        <dbReference type="ARBA" id="ARBA00022490"/>
    </source>
</evidence>
<keyword evidence="2 5" id="KW-0963">Cytoplasm</keyword>
<comment type="caution">
    <text evidence="8">The sequence shown here is derived from an EMBL/GenBank/DDBJ whole genome shotgun (WGS) entry which is preliminary data.</text>
</comment>
<evidence type="ECO:0000313" key="8">
    <source>
        <dbReference type="EMBL" id="KAK4078715.1"/>
    </source>
</evidence>
<dbReference type="InterPro" id="IPR000717">
    <property type="entry name" value="PCI_dom"/>
</dbReference>
<evidence type="ECO:0000256" key="1">
    <source>
        <dbReference type="ARBA" id="ARBA00008482"/>
    </source>
</evidence>
<dbReference type="Proteomes" id="UP001273209">
    <property type="component" value="Unassembled WGS sequence"/>
</dbReference>
<dbReference type="GO" id="GO:0003743">
    <property type="term" value="F:translation initiation factor activity"/>
    <property type="evidence" value="ECO:0007669"/>
    <property type="project" value="UniProtKB-UniRule"/>
</dbReference>
<accession>A0AAE1IH25</accession>
<keyword evidence="3 5" id="KW-0396">Initiation factor</keyword>
<dbReference type="GO" id="GO:0033290">
    <property type="term" value="C:eukaryotic 48S preinitiation complex"/>
    <property type="evidence" value="ECO:0007669"/>
    <property type="project" value="UniProtKB-UniRule"/>
</dbReference>
<dbReference type="GO" id="GO:0071541">
    <property type="term" value="C:eukaryotic translation initiation factor 3 complex, eIF3m"/>
    <property type="evidence" value="ECO:0007669"/>
    <property type="project" value="UniProtKB-UniRule"/>
</dbReference>
<dbReference type="GO" id="GO:0016282">
    <property type="term" value="C:eukaryotic 43S preinitiation complex"/>
    <property type="evidence" value="ECO:0007669"/>
    <property type="project" value="UniProtKB-UniRule"/>
</dbReference>
<dbReference type="PROSITE" id="PS50250">
    <property type="entry name" value="PCI"/>
    <property type="match status" value="1"/>
</dbReference>
<evidence type="ECO:0000259" key="7">
    <source>
        <dbReference type="PROSITE" id="PS50250"/>
    </source>
</evidence>
<comment type="similarity">
    <text evidence="5">Belongs to the eIF-3 subunit M family.</text>
</comment>
<name>A0AAE1IH25_9HYPO</name>
<evidence type="ECO:0000256" key="3">
    <source>
        <dbReference type="ARBA" id="ARBA00022540"/>
    </source>
</evidence>
<feature type="domain" description="PCI" evidence="7">
    <location>
        <begin position="289"/>
        <end position="457"/>
    </location>
</feature>
<dbReference type="InterPro" id="IPR040750">
    <property type="entry name" value="eIF3m_C_helix"/>
</dbReference>
<dbReference type="RefSeq" id="XP_062758113.1">
    <property type="nucleotide sequence ID" value="XM_062897295.1"/>
</dbReference>
<feature type="region of interest" description="Disordered" evidence="6">
    <location>
        <begin position="44"/>
        <end position="112"/>
    </location>
</feature>
<feature type="region of interest" description="Disordered" evidence="6">
    <location>
        <begin position="1"/>
        <end position="28"/>
    </location>
</feature>
<comment type="function">
    <text evidence="5">Component of the eukaryotic translation initiation factor 3 (eIF-3) complex, which is involved in protein synthesis of a specialized repertoire of mRNAs and, together with other initiation factors, stimulates binding of mRNA and methionyl-tRNAi to the 40S ribosome. The eIF-3 complex specifically targets and initiates translation of a subset of mRNAs involved in cell proliferation.</text>
</comment>
<dbReference type="InterPro" id="IPR027528">
    <property type="entry name" value="eIF3m"/>
</dbReference>
<evidence type="ECO:0000256" key="4">
    <source>
        <dbReference type="ARBA" id="ARBA00022917"/>
    </source>
</evidence>
<keyword evidence="9" id="KW-1185">Reference proteome</keyword>
<feature type="region of interest" description="Disordered" evidence="6">
    <location>
        <begin position="507"/>
        <end position="533"/>
    </location>
</feature>
<feature type="compositionally biased region" description="Low complexity" evidence="6">
    <location>
        <begin position="1"/>
        <end position="17"/>
    </location>
</feature>
<dbReference type="InterPro" id="IPR045237">
    <property type="entry name" value="COPS7/eIF3m"/>
</dbReference>
<keyword evidence="4 5" id="KW-0648">Protein biosynthesis</keyword>
<organism evidence="8 9">
    <name type="scientific">Trichoderma aggressivum f. europaeum</name>
    <dbReference type="NCBI Taxonomy" id="173218"/>
    <lineage>
        <taxon>Eukaryota</taxon>
        <taxon>Fungi</taxon>
        <taxon>Dikarya</taxon>
        <taxon>Ascomycota</taxon>
        <taxon>Pezizomycotina</taxon>
        <taxon>Sordariomycetes</taxon>
        <taxon>Hypocreomycetidae</taxon>
        <taxon>Hypocreales</taxon>
        <taxon>Hypocreaceae</taxon>
        <taxon>Trichoderma</taxon>
    </lineage>
</organism>
<dbReference type="GO" id="GO:0001732">
    <property type="term" value="P:formation of cytoplasmic translation initiation complex"/>
    <property type="evidence" value="ECO:0007669"/>
    <property type="project" value="UniProtKB-UniRule"/>
</dbReference>
<proteinExistence type="inferred from homology"/>
<comment type="similarity">
    <text evidence="1">Belongs to the CSN7/EIF3M family. CSN7 subfamily.</text>
</comment>
<reference evidence="8" key="1">
    <citation type="submission" date="2023-11" db="EMBL/GenBank/DDBJ databases">
        <title>The genome sequences of three competitors of mushroom-forming fungi.</title>
        <authorList>
            <person name="Beijen E."/>
            <person name="Ohm R.A."/>
        </authorList>
    </citation>
    <scope>NUCLEOTIDE SEQUENCE</scope>
    <source>
        <strain evidence="8">CBS 100526</strain>
    </source>
</reference>
<dbReference type="AlphaFoldDB" id="A0AAE1IH25"/>
<dbReference type="PANTHER" id="PTHR15350">
    <property type="entry name" value="COP9 SIGNALOSOME COMPLEX SUBUNIT 7/DENDRITIC CELL PROTEIN GA17"/>
    <property type="match status" value="1"/>
</dbReference>
<dbReference type="HAMAP" id="MF_03012">
    <property type="entry name" value="eIF3m"/>
    <property type="match status" value="1"/>
</dbReference>
<evidence type="ECO:0000313" key="9">
    <source>
        <dbReference type="Proteomes" id="UP001273209"/>
    </source>
</evidence>
<dbReference type="GeneID" id="87917200"/>
<feature type="compositionally biased region" description="Basic and acidic residues" evidence="6">
    <location>
        <begin position="63"/>
        <end position="77"/>
    </location>
</feature>